<dbReference type="NCBIfam" id="NF007483">
    <property type="entry name" value="PRK10076.1"/>
    <property type="match status" value="1"/>
</dbReference>
<dbReference type="KEGG" id="aacx:DEACI_0760"/>
<dbReference type="InterPro" id="IPR040074">
    <property type="entry name" value="BssD/PflA/YjjW"/>
</dbReference>
<evidence type="ECO:0000256" key="6">
    <source>
        <dbReference type="ARBA" id="ARBA00023002"/>
    </source>
</evidence>
<reference evidence="12" key="2">
    <citation type="submission" date="2020-01" db="EMBL/GenBank/DDBJ databases">
        <authorList>
            <person name="Hornung B."/>
        </authorList>
    </citation>
    <scope>NUCLEOTIDE SEQUENCE</scope>
    <source>
        <strain evidence="12">PacBioINE</strain>
    </source>
</reference>
<evidence type="ECO:0000259" key="11">
    <source>
        <dbReference type="PROSITE" id="PS51918"/>
    </source>
</evidence>
<keyword evidence="13" id="KW-0670">Pyruvate</keyword>
<evidence type="ECO:0000256" key="5">
    <source>
        <dbReference type="ARBA" id="ARBA00022723"/>
    </source>
</evidence>
<name>A0A8S0X3I0_9FIRM</name>
<evidence type="ECO:0000256" key="8">
    <source>
        <dbReference type="ARBA" id="ARBA00023014"/>
    </source>
</evidence>
<feature type="domain" description="Radical SAM core" evidence="11">
    <location>
        <begin position="14"/>
        <end position="265"/>
    </location>
</feature>
<evidence type="ECO:0000256" key="7">
    <source>
        <dbReference type="ARBA" id="ARBA00023004"/>
    </source>
</evidence>
<keyword evidence="14" id="KW-1185">Reference proteome</keyword>
<dbReference type="InterPro" id="IPR017896">
    <property type="entry name" value="4Fe4S_Fe-S-bd"/>
</dbReference>
<dbReference type="PANTHER" id="PTHR30352">
    <property type="entry name" value="PYRUVATE FORMATE-LYASE-ACTIVATING ENZYME"/>
    <property type="match status" value="1"/>
</dbReference>
<feature type="domain" description="4Fe-4S ferredoxin-type" evidence="10">
    <location>
        <begin position="45"/>
        <end position="77"/>
    </location>
</feature>
<dbReference type="SFLD" id="SFLDS00029">
    <property type="entry name" value="Radical_SAM"/>
    <property type="match status" value="1"/>
</dbReference>
<reference evidence="13" key="1">
    <citation type="submission" date="2014-11" db="EMBL/GenBank/DDBJ databases">
        <authorList>
            <person name="Hornung B.V."/>
        </authorList>
    </citation>
    <scope>NUCLEOTIDE SEQUENCE</scope>
    <source>
        <strain evidence="13">INE</strain>
    </source>
</reference>
<dbReference type="PIRSF" id="PIRSF000371">
    <property type="entry name" value="PFL_act_enz"/>
    <property type="match status" value="1"/>
</dbReference>
<evidence type="ECO:0000313" key="14">
    <source>
        <dbReference type="Proteomes" id="UP001071230"/>
    </source>
</evidence>
<gene>
    <name evidence="12" type="ORF">DEACI_0760</name>
    <name evidence="13" type="ORF">DEACI_2112</name>
</gene>
<keyword evidence="8" id="KW-0411">Iron-sulfur</keyword>
<evidence type="ECO:0000256" key="2">
    <source>
        <dbReference type="ARBA" id="ARBA00009777"/>
    </source>
</evidence>
<dbReference type="CDD" id="cd01335">
    <property type="entry name" value="Radical_SAM"/>
    <property type="match status" value="1"/>
</dbReference>
<dbReference type="InterPro" id="IPR007197">
    <property type="entry name" value="rSAM"/>
</dbReference>
<dbReference type="PROSITE" id="PS01087">
    <property type="entry name" value="RADICAL_ACTIVATING"/>
    <property type="match status" value="1"/>
</dbReference>
<dbReference type="InterPro" id="IPR001989">
    <property type="entry name" value="Radical_activat_CS"/>
</dbReference>
<keyword evidence="5" id="KW-0479">Metal-binding</keyword>
<dbReference type="PANTHER" id="PTHR30352:SF4">
    <property type="entry name" value="PYRUVATE FORMATE-LYASE 2-ACTIVATING ENZYME"/>
    <property type="match status" value="1"/>
</dbReference>
<evidence type="ECO:0000313" key="13">
    <source>
        <dbReference type="EMBL" id="CEJ07646.1"/>
    </source>
</evidence>
<organism evidence="12">
    <name type="scientific">Acididesulfobacillus acetoxydans</name>
    <dbReference type="NCBI Taxonomy" id="1561005"/>
    <lineage>
        <taxon>Bacteria</taxon>
        <taxon>Bacillati</taxon>
        <taxon>Bacillota</taxon>
        <taxon>Clostridia</taxon>
        <taxon>Eubacteriales</taxon>
        <taxon>Peptococcaceae</taxon>
        <taxon>Acididesulfobacillus</taxon>
    </lineage>
</organism>
<dbReference type="SFLD" id="SFLDG01118">
    <property type="entry name" value="activating_enzymes__group_2"/>
    <property type="match status" value="1"/>
</dbReference>
<comment type="similarity">
    <text evidence="2">Belongs to the organic radical-activating enzymes family.</text>
</comment>
<proteinExistence type="inferred from homology"/>
<dbReference type="EC" id="1.-.-.-" evidence="12"/>
<dbReference type="GO" id="GO:0051539">
    <property type="term" value="F:4 iron, 4 sulfur cluster binding"/>
    <property type="evidence" value="ECO:0007669"/>
    <property type="project" value="UniProtKB-KW"/>
</dbReference>
<comment type="catalytic activity">
    <reaction evidence="9">
        <text>glycyl-[protein] + reduced [flavodoxin] + S-adenosyl-L-methionine = glycin-2-yl radical-[protein] + semiquinone [flavodoxin] + 5'-deoxyadenosine + L-methionine + H(+)</text>
        <dbReference type="Rhea" id="RHEA:61976"/>
        <dbReference type="Rhea" id="RHEA-COMP:10622"/>
        <dbReference type="Rhea" id="RHEA-COMP:14480"/>
        <dbReference type="Rhea" id="RHEA-COMP:15993"/>
        <dbReference type="Rhea" id="RHEA-COMP:15994"/>
        <dbReference type="ChEBI" id="CHEBI:15378"/>
        <dbReference type="ChEBI" id="CHEBI:17319"/>
        <dbReference type="ChEBI" id="CHEBI:29947"/>
        <dbReference type="ChEBI" id="CHEBI:32722"/>
        <dbReference type="ChEBI" id="CHEBI:57618"/>
        <dbReference type="ChEBI" id="CHEBI:57844"/>
        <dbReference type="ChEBI" id="CHEBI:59789"/>
        <dbReference type="ChEBI" id="CHEBI:140311"/>
    </reaction>
</comment>
<keyword evidence="4" id="KW-0949">S-adenosyl-L-methionine</keyword>
<dbReference type="Proteomes" id="UP001071230">
    <property type="component" value="Unassembled WGS sequence"/>
</dbReference>
<evidence type="ECO:0000256" key="4">
    <source>
        <dbReference type="ARBA" id="ARBA00022691"/>
    </source>
</evidence>
<dbReference type="RefSeq" id="WP_240983832.1">
    <property type="nucleotide sequence ID" value="NZ_CDGJ01000061.1"/>
</dbReference>
<accession>A0A8S0X3I0</accession>
<dbReference type="InterPro" id="IPR012839">
    <property type="entry name" value="Organic_radical_activase"/>
</dbReference>
<comment type="cofactor">
    <cofactor evidence="1">
        <name>[4Fe-4S] cluster</name>
        <dbReference type="ChEBI" id="CHEBI:49883"/>
    </cofactor>
</comment>
<evidence type="ECO:0000256" key="1">
    <source>
        <dbReference type="ARBA" id="ARBA00001966"/>
    </source>
</evidence>
<dbReference type="Pfam" id="PF04055">
    <property type="entry name" value="Radical_SAM"/>
    <property type="match status" value="1"/>
</dbReference>
<keyword evidence="7" id="KW-0408">Iron</keyword>
<dbReference type="InterPro" id="IPR034457">
    <property type="entry name" value="Organic_radical-activating"/>
</dbReference>
<evidence type="ECO:0000256" key="9">
    <source>
        <dbReference type="ARBA" id="ARBA00047365"/>
    </source>
</evidence>
<dbReference type="InterPro" id="IPR013785">
    <property type="entry name" value="Aldolase_TIM"/>
</dbReference>
<dbReference type="GO" id="GO:0043365">
    <property type="term" value="F:[formate-C-acetyltransferase]-activating enzyme activity"/>
    <property type="evidence" value="ECO:0007669"/>
    <property type="project" value="UniProtKB-EC"/>
</dbReference>
<dbReference type="SFLD" id="SFLDG01066">
    <property type="entry name" value="organic_radical-activating_enz"/>
    <property type="match status" value="1"/>
</dbReference>
<dbReference type="AlphaFoldDB" id="A0A8S0X3I0"/>
<dbReference type="EMBL" id="CDGJ01000061">
    <property type="protein sequence ID" value="CEJ07646.1"/>
    <property type="molecule type" value="Genomic_DNA"/>
</dbReference>
<dbReference type="SUPFAM" id="SSF102114">
    <property type="entry name" value="Radical SAM enzymes"/>
    <property type="match status" value="1"/>
</dbReference>
<evidence type="ECO:0000256" key="3">
    <source>
        <dbReference type="ARBA" id="ARBA00022485"/>
    </source>
</evidence>
<keyword evidence="6 12" id="KW-0560">Oxidoreductase</keyword>
<dbReference type="NCBIfam" id="TIGR02494">
    <property type="entry name" value="PFLE_PFLC"/>
    <property type="match status" value="1"/>
</dbReference>
<dbReference type="Gene3D" id="3.20.20.70">
    <property type="entry name" value="Aldolase class I"/>
    <property type="match status" value="1"/>
</dbReference>
<keyword evidence="3" id="KW-0004">4Fe-4S</keyword>
<dbReference type="Proteomes" id="UP000836597">
    <property type="component" value="Chromosome"/>
</dbReference>
<dbReference type="InterPro" id="IPR058240">
    <property type="entry name" value="rSAM_sf"/>
</dbReference>
<dbReference type="PROSITE" id="PS51379">
    <property type="entry name" value="4FE4S_FER_2"/>
    <property type="match status" value="1"/>
</dbReference>
<dbReference type="EMBL" id="LR746496">
    <property type="protein sequence ID" value="CAA7600110.1"/>
    <property type="molecule type" value="Genomic_DNA"/>
</dbReference>
<evidence type="ECO:0000259" key="10">
    <source>
        <dbReference type="PROSITE" id="PS51379"/>
    </source>
</evidence>
<protein>
    <submittedName>
        <fullName evidence="13">Pyruvate formate-lyase 2-activating enzyme</fullName>
        <ecNumber evidence="13">1.97.1.4</ecNumber>
    </submittedName>
    <submittedName>
        <fullName evidence="12">Radical-activating enzyme, conserved site</fullName>
        <ecNumber evidence="12">1.-.-.-</ecNumber>
    </submittedName>
</protein>
<sequence length="274" mass="29974">MRALIFNIQRYSIHDGGGIRTIVFFKGCPLHCPWCANPESQSFESEIMKLKSQCIHCNVCAGNAAECPSGALAEQGKWMSVDEVLAEVLKDSVFFNTSGGGVTLSGGEVLSQADFAAELLRQLKELGIHTAIETSGFGRWEALEGLAEYADVILYDLKIMDPEQSKKTLGADSEIILKNLAKLVDKGCRVIPRVPLIPGFTMDEKNITTISDLAQRYGLKEIHLLPFHQYGSSKYESLGRDYALKDLAVPTDEEVNAIKSKLEARGFMVVIGGG</sequence>
<dbReference type="PROSITE" id="PS51918">
    <property type="entry name" value="RADICAL_SAM"/>
    <property type="match status" value="1"/>
</dbReference>
<dbReference type="EC" id="1.97.1.4" evidence="13"/>
<evidence type="ECO:0000313" key="12">
    <source>
        <dbReference type="EMBL" id="CAA7600110.1"/>
    </source>
</evidence>
<dbReference type="GO" id="GO:0046872">
    <property type="term" value="F:metal ion binding"/>
    <property type="evidence" value="ECO:0007669"/>
    <property type="project" value="UniProtKB-KW"/>
</dbReference>